<reference evidence="1 2" key="1">
    <citation type="submission" date="2015-05" db="EMBL/GenBank/DDBJ databases">
        <title>A genomic and transcriptomic approach to investigate the blue pigment phenotype in Pseudomonas fluorescens.</title>
        <authorList>
            <person name="Andreani N.A."/>
            <person name="Cardazzo B."/>
        </authorList>
    </citation>
    <scope>NUCLEOTIDE SEQUENCE [LARGE SCALE GENOMIC DNA]</scope>
    <source>
        <strain evidence="1 2">Ps_22</strain>
    </source>
</reference>
<comment type="caution">
    <text evidence="1">The sequence shown here is derived from an EMBL/GenBank/DDBJ whole genome shotgun (WGS) entry which is preliminary data.</text>
</comment>
<gene>
    <name evidence="1" type="ORF">PFLmoz3_04385</name>
</gene>
<name>A0A120G6N6_PSEFL</name>
<sequence>MVNTTPITRSISSDTIKPAAACATSLGGNASSQIMAVRSNRYSAASSLASNIACSMTLGASMAICANFAASLPSCSTYLSGSSRIACTCLMLSHTSRIAAQLPASTPLPIALAGDCCQCGLKPCHCSRSHCSRSAVSPA</sequence>
<proteinExistence type="predicted"/>
<dbReference type="EMBL" id="LCYA01000110">
    <property type="protein sequence ID" value="KWV85978.1"/>
    <property type="molecule type" value="Genomic_DNA"/>
</dbReference>
<dbReference type="Proteomes" id="UP000061348">
    <property type="component" value="Unassembled WGS sequence"/>
</dbReference>
<evidence type="ECO:0000313" key="2">
    <source>
        <dbReference type="Proteomes" id="UP000061348"/>
    </source>
</evidence>
<organism evidence="1 2">
    <name type="scientific">Pseudomonas fluorescens</name>
    <dbReference type="NCBI Taxonomy" id="294"/>
    <lineage>
        <taxon>Bacteria</taxon>
        <taxon>Pseudomonadati</taxon>
        <taxon>Pseudomonadota</taxon>
        <taxon>Gammaproteobacteria</taxon>
        <taxon>Pseudomonadales</taxon>
        <taxon>Pseudomonadaceae</taxon>
        <taxon>Pseudomonas</taxon>
    </lineage>
</organism>
<protein>
    <submittedName>
        <fullName evidence="1">Uncharacterized protein</fullName>
    </submittedName>
</protein>
<dbReference type="AlphaFoldDB" id="A0A120G6N6"/>
<evidence type="ECO:0000313" key="1">
    <source>
        <dbReference type="EMBL" id="KWV85978.1"/>
    </source>
</evidence>
<accession>A0A120G6N6</accession>